<sequence>MLDQLLSLRFAIACVLCSVALMLSAVVQARDYREAVSTFNMNTVVHRDAVLQKDDMAELRRGIEIDRPPNAMNMLVRGLGPQLTESVEVRGGGQLKFVRAYERNPVIPLFPSVDFVFIVGVIMSLLALAFSYDAVSGEQESGVLKLLMSYALPRDTVILGKWIGGYVALVAPFLLAFVAALTIGAFFPEVEYGLNEVLAILGLLTLALLYLAAIYSLGLLVSTLTQLASTSIAVLLLLWVALILAVPNMVIYATGQVVRVPSRLSVDREGGKLREEGRLKAEAIQTAEGSSWDNEELRAEIAALNREVEVA</sequence>
<dbReference type="PANTHER" id="PTHR43471:SF14">
    <property type="entry name" value="ABC-2 TYPE TRANSPORT SYSTEM PERMEASE PROTEIN"/>
    <property type="match status" value="1"/>
</dbReference>
<dbReference type="GO" id="GO:0140359">
    <property type="term" value="F:ABC-type transporter activity"/>
    <property type="evidence" value="ECO:0007669"/>
    <property type="project" value="InterPro"/>
</dbReference>
<reference evidence="2" key="1">
    <citation type="submission" date="2018-05" db="EMBL/GenBank/DDBJ databases">
        <authorList>
            <person name="Lanie J.A."/>
            <person name="Ng W.-L."/>
            <person name="Kazmierczak K.M."/>
            <person name="Andrzejewski T.M."/>
            <person name="Davidsen T.M."/>
            <person name="Wayne K.J."/>
            <person name="Tettelin H."/>
            <person name="Glass J.I."/>
            <person name="Rusch D."/>
            <person name="Podicherti R."/>
            <person name="Tsui H.-C.T."/>
            <person name="Winkler M.E."/>
        </authorList>
    </citation>
    <scope>NUCLEOTIDE SEQUENCE</scope>
</reference>
<dbReference type="Pfam" id="PF12679">
    <property type="entry name" value="ABC2_membrane_2"/>
    <property type="match status" value="1"/>
</dbReference>
<keyword evidence="1" id="KW-0812">Transmembrane</keyword>
<dbReference type="GO" id="GO:0005886">
    <property type="term" value="C:plasma membrane"/>
    <property type="evidence" value="ECO:0007669"/>
    <property type="project" value="UniProtKB-SubCell"/>
</dbReference>
<evidence type="ECO:0000256" key="1">
    <source>
        <dbReference type="SAM" id="Phobius"/>
    </source>
</evidence>
<name>A0A382HNM9_9ZZZZ</name>
<feature type="non-terminal residue" evidence="2">
    <location>
        <position position="311"/>
    </location>
</feature>
<organism evidence="2">
    <name type="scientific">marine metagenome</name>
    <dbReference type="NCBI Taxonomy" id="408172"/>
    <lineage>
        <taxon>unclassified sequences</taxon>
        <taxon>metagenomes</taxon>
        <taxon>ecological metagenomes</taxon>
    </lineage>
</organism>
<accession>A0A382HNM9</accession>
<dbReference type="EMBL" id="UINC01062312">
    <property type="protein sequence ID" value="SVB88809.1"/>
    <property type="molecule type" value="Genomic_DNA"/>
</dbReference>
<evidence type="ECO:0008006" key="3">
    <source>
        <dbReference type="Google" id="ProtNLM"/>
    </source>
</evidence>
<evidence type="ECO:0000313" key="2">
    <source>
        <dbReference type="EMBL" id="SVB88809.1"/>
    </source>
</evidence>
<keyword evidence="1" id="KW-1133">Transmembrane helix</keyword>
<keyword evidence="1" id="KW-0472">Membrane</keyword>
<protein>
    <recommendedName>
        <fullName evidence="3">ABC-2 type transporter domain-containing protein</fullName>
    </recommendedName>
</protein>
<dbReference type="PANTHER" id="PTHR43471">
    <property type="entry name" value="ABC TRANSPORTER PERMEASE"/>
    <property type="match status" value="1"/>
</dbReference>
<feature type="transmembrane region" description="Helical" evidence="1">
    <location>
        <begin position="115"/>
        <end position="135"/>
    </location>
</feature>
<feature type="transmembrane region" description="Helical" evidence="1">
    <location>
        <begin position="199"/>
        <end position="220"/>
    </location>
</feature>
<feature type="transmembrane region" description="Helical" evidence="1">
    <location>
        <begin position="163"/>
        <end position="187"/>
    </location>
</feature>
<feature type="transmembrane region" description="Helical" evidence="1">
    <location>
        <begin position="232"/>
        <end position="253"/>
    </location>
</feature>
<dbReference type="AlphaFoldDB" id="A0A382HNM9"/>
<gene>
    <name evidence="2" type="ORF">METZ01_LOCUS241663</name>
</gene>
<proteinExistence type="predicted"/>